<dbReference type="GO" id="GO:0005507">
    <property type="term" value="F:copper ion binding"/>
    <property type="evidence" value="ECO:0007669"/>
    <property type="project" value="InterPro"/>
</dbReference>
<feature type="domain" description="Plastocyanin-like" evidence="10">
    <location>
        <begin position="404"/>
        <end position="528"/>
    </location>
</feature>
<keyword evidence="4" id="KW-0677">Repeat</keyword>
<dbReference type="PROSITE" id="PS00080">
    <property type="entry name" value="MULTICOPPER_OXIDASE2"/>
    <property type="match status" value="1"/>
</dbReference>
<dbReference type="SUPFAM" id="SSF49503">
    <property type="entry name" value="Cupredoxins"/>
    <property type="match status" value="3"/>
</dbReference>
<evidence type="ECO:0000256" key="5">
    <source>
        <dbReference type="ARBA" id="ARBA00023002"/>
    </source>
</evidence>
<keyword evidence="13" id="KW-1185">Reference proteome</keyword>
<evidence type="ECO:0000259" key="11">
    <source>
        <dbReference type="Pfam" id="PF07732"/>
    </source>
</evidence>
<evidence type="ECO:0000259" key="10">
    <source>
        <dbReference type="Pfam" id="PF07731"/>
    </source>
</evidence>
<evidence type="ECO:0000313" key="13">
    <source>
        <dbReference type="Proteomes" id="UP001144673"/>
    </source>
</evidence>
<accession>A0A9W8QMA8</accession>
<evidence type="ECO:0000256" key="7">
    <source>
        <dbReference type="ARBA" id="ARBA00023180"/>
    </source>
</evidence>
<dbReference type="RefSeq" id="XP_056057637.1">
    <property type="nucleotide sequence ID" value="XM_056199318.1"/>
</dbReference>
<dbReference type="Gene3D" id="2.60.40.420">
    <property type="entry name" value="Cupredoxins - blue copper proteins"/>
    <property type="match status" value="3"/>
</dbReference>
<evidence type="ECO:0000313" key="12">
    <source>
        <dbReference type="EMBL" id="KAJ4159832.1"/>
    </source>
</evidence>
<evidence type="ECO:0000256" key="2">
    <source>
        <dbReference type="ARBA" id="ARBA00022723"/>
    </source>
</evidence>
<evidence type="ECO:0008006" key="14">
    <source>
        <dbReference type="Google" id="ProtNLM"/>
    </source>
</evidence>
<keyword evidence="5" id="KW-0560">Oxidoreductase</keyword>
<gene>
    <name evidence="12" type="ORF">LMH87_007771</name>
</gene>
<dbReference type="InterPro" id="IPR011706">
    <property type="entry name" value="Cu-oxidase_C"/>
</dbReference>
<dbReference type="Pfam" id="PF00394">
    <property type="entry name" value="Cu-oxidase"/>
    <property type="match status" value="1"/>
</dbReference>
<dbReference type="InterPro" id="IPR008972">
    <property type="entry name" value="Cupredoxin"/>
</dbReference>
<evidence type="ECO:0000256" key="6">
    <source>
        <dbReference type="ARBA" id="ARBA00023008"/>
    </source>
</evidence>
<dbReference type="FunFam" id="2.60.40.420:FF:000038">
    <property type="entry name" value="Extracellular dihydrogeodin oxidase/laccase"/>
    <property type="match status" value="1"/>
</dbReference>
<name>A0A9W8QMA8_AKAMU</name>
<dbReference type="InterPro" id="IPR011707">
    <property type="entry name" value="Cu-oxidase-like_N"/>
</dbReference>
<dbReference type="GeneID" id="80894930"/>
<keyword evidence="3 8" id="KW-0732">Signal</keyword>
<dbReference type="PANTHER" id="PTHR11709">
    <property type="entry name" value="MULTI-COPPER OXIDASE"/>
    <property type="match status" value="1"/>
</dbReference>
<dbReference type="PROSITE" id="PS00079">
    <property type="entry name" value="MULTICOPPER_OXIDASE1"/>
    <property type="match status" value="1"/>
</dbReference>
<dbReference type="AlphaFoldDB" id="A0A9W8QMA8"/>
<feature type="chain" id="PRO_5040915652" description="Laccase" evidence="8">
    <location>
        <begin position="22"/>
        <end position="566"/>
    </location>
</feature>
<dbReference type="Pfam" id="PF07731">
    <property type="entry name" value="Cu-oxidase_2"/>
    <property type="match status" value="1"/>
</dbReference>
<feature type="domain" description="Plastocyanin-like" evidence="9">
    <location>
        <begin position="193"/>
        <end position="324"/>
    </location>
</feature>
<comment type="similarity">
    <text evidence="1">Belongs to the multicopper oxidase family.</text>
</comment>
<evidence type="ECO:0000256" key="1">
    <source>
        <dbReference type="ARBA" id="ARBA00010609"/>
    </source>
</evidence>
<dbReference type="InterPro" id="IPR002355">
    <property type="entry name" value="Cu_oxidase_Cu_BS"/>
</dbReference>
<keyword evidence="7" id="KW-0325">Glycoprotein</keyword>
<dbReference type="FunFam" id="2.60.40.420:FF:000021">
    <property type="entry name" value="Extracellular dihydrogeodin oxidase/laccase"/>
    <property type="match status" value="1"/>
</dbReference>
<dbReference type="EMBL" id="JAJHUN010000003">
    <property type="protein sequence ID" value="KAJ4159832.1"/>
    <property type="molecule type" value="Genomic_DNA"/>
</dbReference>
<evidence type="ECO:0000259" key="9">
    <source>
        <dbReference type="Pfam" id="PF00394"/>
    </source>
</evidence>
<keyword evidence="2" id="KW-0479">Metal-binding</keyword>
<organism evidence="12 13">
    <name type="scientific">Akanthomyces muscarius</name>
    <name type="common">Entomopathogenic fungus</name>
    <name type="synonym">Lecanicillium muscarium</name>
    <dbReference type="NCBI Taxonomy" id="2231603"/>
    <lineage>
        <taxon>Eukaryota</taxon>
        <taxon>Fungi</taxon>
        <taxon>Dikarya</taxon>
        <taxon>Ascomycota</taxon>
        <taxon>Pezizomycotina</taxon>
        <taxon>Sordariomycetes</taxon>
        <taxon>Hypocreomycetidae</taxon>
        <taxon>Hypocreales</taxon>
        <taxon>Cordycipitaceae</taxon>
        <taxon>Akanthomyces</taxon>
    </lineage>
</organism>
<feature type="domain" description="Plastocyanin-like" evidence="11">
    <location>
        <begin position="67"/>
        <end position="182"/>
    </location>
</feature>
<dbReference type="GO" id="GO:0016491">
    <property type="term" value="F:oxidoreductase activity"/>
    <property type="evidence" value="ECO:0007669"/>
    <property type="project" value="UniProtKB-KW"/>
</dbReference>
<reference evidence="12" key="1">
    <citation type="journal article" date="2023" name="Access Microbiol">
        <title>De-novo genome assembly for Akanthomyces muscarius, a biocontrol agent of insect agricultural pests.</title>
        <authorList>
            <person name="Erdos Z."/>
            <person name="Studholme D.J."/>
            <person name="Raymond B."/>
            <person name="Sharma M."/>
        </authorList>
    </citation>
    <scope>NUCLEOTIDE SEQUENCE</scope>
    <source>
        <strain evidence="12">Ve6</strain>
    </source>
</reference>
<evidence type="ECO:0000256" key="4">
    <source>
        <dbReference type="ARBA" id="ARBA00022737"/>
    </source>
</evidence>
<dbReference type="Pfam" id="PF07732">
    <property type="entry name" value="Cu-oxidase_3"/>
    <property type="match status" value="1"/>
</dbReference>
<dbReference type="CDD" id="cd13901">
    <property type="entry name" value="CuRO_3_MaLCC_like"/>
    <property type="match status" value="1"/>
</dbReference>
<sequence length="566" mass="62650">MIKYTFLLLAVTALLFRLSVSACVSRPPCTNTAATRSTWCRGFDIDTNYYDKSPKTGRTREYYLTLEQITAAPDGFPRTIYAFNGSFPGPTIVADWGDTVKVHITNNLFDARNGTTVHFHGIRQNYTNQMDGVSSITQCPVPPGSSTTYVWKAIQYGTSWYHSHIGLQAWEGAAGSIVINGPATANYDHDLGPLFLSDWTHTPVDALYMSALNHGPPTLANGLLNGTNTWTRNAATLGKRLAVPVNTGESYRIRLINGAIDTHFKFTIDNHTMTVIAADFVPIVPYQTTVLDIAMGQRYDIVVEADQASLASNFWMRAIPQSSCSSNANADDIRGIIYYGTEPNTPSTTCYDYKDACVDEPMASLVPHLHLDAGKQDHSDDEVVGLNRAEGVFLWTMHSVSFNTSWTNPTLLQMHNNNAIASFATQDHVIQLDEANKWEYLIIHSTIPVPHPIHLHGHDFYILAQGNGPYDSSAAVKLFNPPRRDVAVIPASGHLVIAFKTDNPGAWLVHCHIGWHTDMGLALQFVEQYGVARELVDYARLNRTCKAWNDYAAAEGVVQYKYDDGI</sequence>
<comment type="caution">
    <text evidence="12">The sequence shown here is derived from an EMBL/GenBank/DDBJ whole genome shotgun (WGS) entry which is preliminary data.</text>
</comment>
<dbReference type="KEGG" id="amus:LMH87_007771"/>
<dbReference type="InterPro" id="IPR045087">
    <property type="entry name" value="Cu-oxidase_fam"/>
</dbReference>
<dbReference type="PANTHER" id="PTHR11709:SF502">
    <property type="entry name" value="MULTICOPPER OXIDASE"/>
    <property type="match status" value="1"/>
</dbReference>
<dbReference type="CDD" id="cd13880">
    <property type="entry name" value="CuRO_2_MaLCC_like"/>
    <property type="match status" value="1"/>
</dbReference>
<protein>
    <recommendedName>
        <fullName evidence="14">Laccase</fullName>
    </recommendedName>
</protein>
<dbReference type="Proteomes" id="UP001144673">
    <property type="component" value="Unassembled WGS sequence"/>
</dbReference>
<proteinExistence type="inferred from homology"/>
<dbReference type="InterPro" id="IPR033138">
    <property type="entry name" value="Cu_oxidase_CS"/>
</dbReference>
<keyword evidence="6" id="KW-0186">Copper</keyword>
<feature type="signal peptide" evidence="8">
    <location>
        <begin position="1"/>
        <end position="21"/>
    </location>
</feature>
<evidence type="ECO:0000256" key="8">
    <source>
        <dbReference type="SAM" id="SignalP"/>
    </source>
</evidence>
<dbReference type="InterPro" id="IPR001117">
    <property type="entry name" value="Cu-oxidase_2nd"/>
</dbReference>
<evidence type="ECO:0000256" key="3">
    <source>
        <dbReference type="ARBA" id="ARBA00022729"/>
    </source>
</evidence>